<dbReference type="GO" id="GO:0005727">
    <property type="term" value="C:extrachromosomal circular DNA"/>
    <property type="evidence" value="ECO:0007669"/>
    <property type="project" value="InterPro"/>
</dbReference>
<dbReference type="Gene3D" id="3.40.1310.30">
    <property type="match status" value="1"/>
</dbReference>
<proteinExistence type="predicted"/>
<protein>
    <submittedName>
        <fullName evidence="2">Plasmid replication protein</fullName>
    </submittedName>
</protein>
<feature type="domain" description="Plasmid replication protein origin binding" evidence="1">
    <location>
        <begin position="68"/>
        <end position="156"/>
    </location>
</feature>
<evidence type="ECO:0000313" key="2">
    <source>
        <dbReference type="EMBL" id="SMX90891.1"/>
    </source>
</evidence>
<sequence>MSAAAKKQSGPSGRKPSAYVTFTQQLKPEFWPGWDVAVILSGDVRSIGEETLRRYEAAGGDCQGFWIIKHDKDVLADGCPKDDHVHVVLQQSAGRKVEGKLQCAAMDQLFGFGDKSVVKGPPRGGRIENAWSYLIHAKDPDKHQYGVDEVVTLRGKDYAEIEAEHRDAWARRAVIGRKAAIPMKEWNELGDTLVQKVLDGEVDELDILRDKTLMDIYTRNEAKVNLALKNRAKREMLFEVEKLRAGVFQKTIIWAMGASDQGKSYLVESVAAELSARLGWPVFRATAKNGPDAYNGEPIFMMNEPSSRVMEWADFLQLLDPRQGGPISARYYNKPDAAPRLILIAVSVDPVEFGFFIPGKRSTGDSLDQVVRRITLMIEARKIDGEPHYSVSQVGEVEPYTRTIWLPGADRNGNVNRETVWLGYDKAETDAELTHAEALDAVLDAVALRSPDAGLVTSAQRRLDDSTAALAARGIVFSEPPVLVTGGAA</sequence>
<dbReference type="AlphaFoldDB" id="A0A2H1JTU7"/>
<organism evidence="2 3">
    <name type="scientific">Brevibacterium iodinum ATCC 49514</name>
    <dbReference type="NCBI Taxonomy" id="1255616"/>
    <lineage>
        <taxon>Bacteria</taxon>
        <taxon>Bacillati</taxon>
        <taxon>Actinomycetota</taxon>
        <taxon>Actinomycetes</taxon>
        <taxon>Micrococcales</taxon>
        <taxon>Brevibacteriaceae</taxon>
        <taxon>Brevibacterium</taxon>
    </lineage>
</organism>
<dbReference type="GO" id="GO:0006260">
    <property type="term" value="P:DNA replication"/>
    <property type="evidence" value="ECO:0007669"/>
    <property type="project" value="InterPro"/>
</dbReference>
<name>A0A2H1JTU7_9MICO</name>
<dbReference type="Pfam" id="PF01719">
    <property type="entry name" value="Rep_OBD"/>
    <property type="match status" value="1"/>
</dbReference>
<evidence type="ECO:0000259" key="1">
    <source>
        <dbReference type="Pfam" id="PF01719"/>
    </source>
</evidence>
<keyword evidence="3" id="KW-1185">Reference proteome</keyword>
<dbReference type="EMBL" id="FXYX01000017">
    <property type="protein sequence ID" value="SMX90891.1"/>
    <property type="molecule type" value="Genomic_DNA"/>
</dbReference>
<dbReference type="Proteomes" id="UP000234382">
    <property type="component" value="Unassembled WGS sequence"/>
</dbReference>
<gene>
    <name evidence="2" type="ORF">BI49514_02346</name>
</gene>
<dbReference type="InterPro" id="IPR002631">
    <property type="entry name" value="Plasmid_rep_OBD"/>
</dbReference>
<dbReference type="GO" id="GO:0003916">
    <property type="term" value="F:DNA topoisomerase activity"/>
    <property type="evidence" value="ECO:0007669"/>
    <property type="project" value="InterPro"/>
</dbReference>
<accession>A0A2H1JTU7</accession>
<reference evidence="3" key="1">
    <citation type="submission" date="2017-03" db="EMBL/GenBank/DDBJ databases">
        <authorList>
            <person name="Monnet C."/>
        </authorList>
    </citation>
    <scope>NUCLEOTIDE SEQUENCE [LARGE SCALE GENOMIC DNA]</scope>
    <source>
        <strain evidence="3">ATCC 49514</strain>
    </source>
</reference>
<dbReference type="GO" id="GO:0003677">
    <property type="term" value="F:DNA binding"/>
    <property type="evidence" value="ECO:0007669"/>
    <property type="project" value="InterPro"/>
</dbReference>
<evidence type="ECO:0000313" key="3">
    <source>
        <dbReference type="Proteomes" id="UP000234382"/>
    </source>
</evidence>